<gene>
    <name evidence="1" type="ORF">ETSY2_46505</name>
</gene>
<organism evidence="1 2">
    <name type="scientific">Candidatus Entotheonella gemina</name>
    <dbReference type="NCBI Taxonomy" id="1429439"/>
    <lineage>
        <taxon>Bacteria</taxon>
        <taxon>Pseudomonadati</taxon>
        <taxon>Nitrospinota/Tectimicrobiota group</taxon>
        <taxon>Candidatus Tectimicrobiota</taxon>
        <taxon>Candidatus Entotheonellia</taxon>
        <taxon>Candidatus Entotheonellales</taxon>
        <taxon>Candidatus Entotheonellaceae</taxon>
        <taxon>Candidatus Entotheonella</taxon>
    </lineage>
</organism>
<evidence type="ECO:0000313" key="1">
    <source>
        <dbReference type="EMBL" id="ETW96374.1"/>
    </source>
</evidence>
<keyword evidence="2" id="KW-1185">Reference proteome</keyword>
<sequence length="77" mass="9036">MPIQKFSDLDEARRALWVQPGAPDLVSRIRKLWAFSARLAPSQSPRGVRKFRSIEEANAERDQWIEYRVRTLRAKRG</sequence>
<proteinExistence type="predicted"/>
<dbReference type="EMBL" id="AZHX01002190">
    <property type="protein sequence ID" value="ETW96374.1"/>
    <property type="molecule type" value="Genomic_DNA"/>
</dbReference>
<name>W4LEN5_9BACT</name>
<evidence type="ECO:0000313" key="2">
    <source>
        <dbReference type="Proteomes" id="UP000019140"/>
    </source>
</evidence>
<dbReference type="AlphaFoldDB" id="W4LEN5"/>
<comment type="caution">
    <text evidence="1">The sequence shown here is derived from an EMBL/GenBank/DDBJ whole genome shotgun (WGS) entry which is preliminary data.</text>
</comment>
<dbReference type="HOGENOM" id="CLU_2631601_0_0_7"/>
<protein>
    <submittedName>
        <fullName evidence="1">Uncharacterized protein</fullName>
    </submittedName>
</protein>
<accession>W4LEN5</accession>
<dbReference type="Proteomes" id="UP000019140">
    <property type="component" value="Unassembled WGS sequence"/>
</dbReference>
<reference evidence="1 2" key="1">
    <citation type="journal article" date="2014" name="Nature">
        <title>An environmental bacterial taxon with a large and distinct metabolic repertoire.</title>
        <authorList>
            <person name="Wilson M.C."/>
            <person name="Mori T."/>
            <person name="Ruckert C."/>
            <person name="Uria A.R."/>
            <person name="Helf M.J."/>
            <person name="Takada K."/>
            <person name="Gernert C."/>
            <person name="Steffens U.A."/>
            <person name="Heycke N."/>
            <person name="Schmitt S."/>
            <person name="Rinke C."/>
            <person name="Helfrich E.J."/>
            <person name="Brachmann A.O."/>
            <person name="Gurgui C."/>
            <person name="Wakimoto T."/>
            <person name="Kracht M."/>
            <person name="Crusemann M."/>
            <person name="Hentschel U."/>
            <person name="Abe I."/>
            <person name="Matsunaga S."/>
            <person name="Kalinowski J."/>
            <person name="Takeyama H."/>
            <person name="Piel J."/>
        </authorList>
    </citation>
    <scope>NUCLEOTIDE SEQUENCE [LARGE SCALE GENOMIC DNA]</scope>
    <source>
        <strain evidence="2">TSY2</strain>
    </source>
</reference>